<name>A0A438IW85_VITVI</name>
<evidence type="ECO:0000313" key="2">
    <source>
        <dbReference type="Proteomes" id="UP000288805"/>
    </source>
</evidence>
<comment type="caution">
    <text evidence="1">The sequence shown here is derived from an EMBL/GenBank/DDBJ whole genome shotgun (WGS) entry which is preliminary data.</text>
</comment>
<accession>A0A438IW85</accession>
<gene>
    <name evidence="1" type="ORF">CK203_026449</name>
</gene>
<evidence type="ECO:0000313" key="1">
    <source>
        <dbReference type="EMBL" id="RVX00896.1"/>
    </source>
</evidence>
<dbReference type="EMBL" id="QGNW01000079">
    <property type="protein sequence ID" value="RVX00896.1"/>
    <property type="molecule type" value="Genomic_DNA"/>
</dbReference>
<protein>
    <submittedName>
        <fullName evidence="1">Uncharacterized protein</fullName>
    </submittedName>
</protein>
<sequence>MLLDLIELQFQNKPSSAFQAHPITTKVAAATLLLFVSPFGLELTSHSYSAALLRTAIATSGSLFTGFLGITIVPDT</sequence>
<reference evidence="1 2" key="1">
    <citation type="journal article" date="2018" name="PLoS Genet.">
        <title>Population sequencing reveals clonal diversity and ancestral inbreeding in the grapevine cultivar Chardonnay.</title>
        <authorList>
            <person name="Roach M.J."/>
            <person name="Johnson D.L."/>
            <person name="Bohlmann J."/>
            <person name="van Vuuren H.J."/>
            <person name="Jones S.J."/>
            <person name="Pretorius I.S."/>
            <person name="Schmidt S.A."/>
            <person name="Borneman A.R."/>
        </authorList>
    </citation>
    <scope>NUCLEOTIDE SEQUENCE [LARGE SCALE GENOMIC DNA]</scope>
    <source>
        <strain evidence="2">cv. Chardonnay</strain>
        <tissue evidence="1">Leaf</tissue>
    </source>
</reference>
<organism evidence="1 2">
    <name type="scientific">Vitis vinifera</name>
    <name type="common">Grape</name>
    <dbReference type="NCBI Taxonomy" id="29760"/>
    <lineage>
        <taxon>Eukaryota</taxon>
        <taxon>Viridiplantae</taxon>
        <taxon>Streptophyta</taxon>
        <taxon>Embryophyta</taxon>
        <taxon>Tracheophyta</taxon>
        <taxon>Spermatophyta</taxon>
        <taxon>Magnoliopsida</taxon>
        <taxon>eudicotyledons</taxon>
        <taxon>Gunneridae</taxon>
        <taxon>Pentapetalae</taxon>
        <taxon>rosids</taxon>
        <taxon>Vitales</taxon>
        <taxon>Vitaceae</taxon>
        <taxon>Viteae</taxon>
        <taxon>Vitis</taxon>
    </lineage>
</organism>
<dbReference type="AlphaFoldDB" id="A0A438IW85"/>
<dbReference type="Proteomes" id="UP000288805">
    <property type="component" value="Unassembled WGS sequence"/>
</dbReference>
<proteinExistence type="predicted"/>